<dbReference type="PIRSF" id="PIRSF000857">
    <property type="entry name" value="PAPS_reductase"/>
    <property type="match status" value="1"/>
</dbReference>
<dbReference type="GO" id="GO:0004604">
    <property type="term" value="F:phosphoadenylyl-sulfate reductase (thioredoxin) activity"/>
    <property type="evidence" value="ECO:0007669"/>
    <property type="project" value="UniProtKB-UniRule"/>
</dbReference>
<feature type="binding site" evidence="4">
    <location>
        <position position="178"/>
    </location>
    <ligand>
        <name>[4Fe-4S] cluster</name>
        <dbReference type="ChEBI" id="CHEBI:49883"/>
    </ligand>
</feature>
<feature type="active site" description="Nucleophile; cysteine thiosulfonate intermediate" evidence="4">
    <location>
        <position position="197"/>
    </location>
</feature>
<evidence type="ECO:0000256" key="1">
    <source>
        <dbReference type="ARBA" id="ARBA00009732"/>
    </source>
</evidence>
<dbReference type="EC" id="1.8.4.10" evidence="4"/>
<feature type="binding site" evidence="4">
    <location>
        <position position="93"/>
    </location>
    <ligand>
        <name>[4Fe-4S] cluster</name>
        <dbReference type="ChEBI" id="CHEBI:49883"/>
    </ligand>
</feature>
<dbReference type="Pfam" id="PF01507">
    <property type="entry name" value="PAPS_reduct"/>
    <property type="match status" value="1"/>
</dbReference>
<evidence type="ECO:0000259" key="5">
    <source>
        <dbReference type="Pfam" id="PF01507"/>
    </source>
</evidence>
<dbReference type="GO" id="GO:0046872">
    <property type="term" value="F:metal ion binding"/>
    <property type="evidence" value="ECO:0007669"/>
    <property type="project" value="UniProtKB-KW"/>
</dbReference>
<dbReference type="GO" id="GO:0019379">
    <property type="term" value="P:sulfate assimilation, phosphoadenylyl sulfate reduction by phosphoadenylyl-sulfate reductase (thioredoxin)"/>
    <property type="evidence" value="ECO:0007669"/>
    <property type="project" value="UniProtKB-UniRule"/>
</dbReference>
<keyword evidence="4" id="KW-0963">Cytoplasm</keyword>
<feature type="binding site" evidence="4">
    <location>
        <position position="175"/>
    </location>
    <ligand>
        <name>[4Fe-4S] cluster</name>
        <dbReference type="ChEBI" id="CHEBI:49883"/>
    </ligand>
</feature>
<dbReference type="InterPro" id="IPR004511">
    <property type="entry name" value="PAPS/APS_Rdtase"/>
</dbReference>
<sequence>MARAEQVVRGVVERFGADRLALAASWQKETAVLVDLMRRFAPEGRIFTLDTGVLFPQSYAVWRKVEERYGIKVEAWKGEWVDGLWEVDPDRCCNLRKVVPLQQALADADCWLTGLRRDQSPERADTPELSWDDRHGLHKAAPLATWTDKDVWTYIFEHDLPYNELHDQGYASIGCTHCTLAGAGREGRWAGTAKSECGLHA</sequence>
<accession>A0A6J4S516</accession>
<dbReference type="InterPro" id="IPR014729">
    <property type="entry name" value="Rossmann-like_a/b/a_fold"/>
</dbReference>
<dbReference type="NCBIfam" id="TIGR00434">
    <property type="entry name" value="cysH"/>
    <property type="match status" value="1"/>
</dbReference>
<dbReference type="InterPro" id="IPR002500">
    <property type="entry name" value="PAPS_reduct_dom"/>
</dbReference>
<dbReference type="Gene3D" id="3.40.50.620">
    <property type="entry name" value="HUPs"/>
    <property type="match status" value="1"/>
</dbReference>
<dbReference type="CDD" id="cd23945">
    <property type="entry name" value="PAPS_reductase"/>
    <property type="match status" value="1"/>
</dbReference>
<dbReference type="HAMAP" id="MF_00063">
    <property type="entry name" value="CysH"/>
    <property type="match status" value="1"/>
</dbReference>
<dbReference type="GO" id="GO:0051539">
    <property type="term" value="F:4 iron, 4 sulfur cluster binding"/>
    <property type="evidence" value="ECO:0007669"/>
    <property type="project" value="UniProtKB-UniRule"/>
</dbReference>
<comment type="function">
    <text evidence="4">Catalyzes the formation of sulfite from adenosine 5'-phosphosulfate (APS) using thioredoxin as an electron donor.</text>
</comment>
<gene>
    <name evidence="4" type="primary">cysH</name>
    <name evidence="6" type="ORF">AVDCRST_MAG38-2556</name>
</gene>
<proteinExistence type="inferred from homology"/>
<reference evidence="6" key="1">
    <citation type="submission" date="2020-02" db="EMBL/GenBank/DDBJ databases">
        <authorList>
            <person name="Meier V. D."/>
        </authorList>
    </citation>
    <scope>NUCLEOTIDE SEQUENCE</scope>
    <source>
        <strain evidence="6">AVDCRST_MAG38</strain>
    </source>
</reference>
<evidence type="ECO:0000256" key="3">
    <source>
        <dbReference type="ARBA" id="ARBA00024327"/>
    </source>
</evidence>
<dbReference type="GO" id="GO:0043866">
    <property type="term" value="F:adenylyl-sulfate reductase (thioredoxin) activity"/>
    <property type="evidence" value="ECO:0007669"/>
    <property type="project" value="UniProtKB-EC"/>
</dbReference>
<dbReference type="EMBL" id="CADCVJ010000215">
    <property type="protein sequence ID" value="CAA9489751.1"/>
    <property type="molecule type" value="Genomic_DNA"/>
</dbReference>
<name>A0A6J4S516_9ACTN</name>
<keyword evidence="4" id="KW-0479">Metal-binding</keyword>
<comment type="subcellular location">
    <subcellularLocation>
        <location evidence="4">Cytoplasm</location>
    </subcellularLocation>
</comment>
<comment type="pathway">
    <text evidence="3 4">Sulfur metabolism; hydrogen sulfide biosynthesis; sulfite from sulfate.</text>
</comment>
<protein>
    <recommendedName>
        <fullName evidence="4">Adenosine 5'-phosphosulfate reductase</fullName>
        <shortName evidence="4">APS reductase</shortName>
        <ecNumber evidence="4">1.8.4.10</ecNumber>
    </recommendedName>
    <alternativeName>
        <fullName evidence="4">5'-adenylylsulfate reductase</fullName>
    </alternativeName>
    <alternativeName>
        <fullName evidence="4">Thioredoxin-dependent 5'-adenylylsulfate reductase</fullName>
    </alternativeName>
</protein>
<dbReference type="GO" id="GO:0070814">
    <property type="term" value="P:hydrogen sulfide biosynthetic process"/>
    <property type="evidence" value="ECO:0007669"/>
    <property type="project" value="UniProtKB-UniRule"/>
</dbReference>
<comment type="catalytic activity">
    <reaction evidence="4">
        <text>[thioredoxin]-disulfide + sulfite + AMP + 2 H(+) = adenosine 5'-phosphosulfate + [thioredoxin]-dithiol</text>
        <dbReference type="Rhea" id="RHEA:21976"/>
        <dbReference type="Rhea" id="RHEA-COMP:10698"/>
        <dbReference type="Rhea" id="RHEA-COMP:10700"/>
        <dbReference type="ChEBI" id="CHEBI:15378"/>
        <dbReference type="ChEBI" id="CHEBI:17359"/>
        <dbReference type="ChEBI" id="CHEBI:29950"/>
        <dbReference type="ChEBI" id="CHEBI:50058"/>
        <dbReference type="ChEBI" id="CHEBI:58243"/>
        <dbReference type="ChEBI" id="CHEBI:456215"/>
        <dbReference type="EC" id="1.8.4.10"/>
    </reaction>
</comment>
<comment type="similarity">
    <text evidence="1 4">Belongs to the PAPS reductase family. CysH subfamily.</text>
</comment>
<dbReference type="AlphaFoldDB" id="A0A6J4S516"/>
<dbReference type="SUPFAM" id="SSF52402">
    <property type="entry name" value="Adenine nucleotide alpha hydrolases-like"/>
    <property type="match status" value="1"/>
</dbReference>
<dbReference type="NCBIfam" id="NF002537">
    <property type="entry name" value="PRK02090.1"/>
    <property type="match status" value="1"/>
</dbReference>
<dbReference type="PANTHER" id="PTHR46509">
    <property type="entry name" value="PHOSPHOADENOSINE PHOSPHOSULFATE REDUCTASE"/>
    <property type="match status" value="1"/>
</dbReference>
<dbReference type="GO" id="GO:0005737">
    <property type="term" value="C:cytoplasm"/>
    <property type="evidence" value="ECO:0007669"/>
    <property type="project" value="UniProtKB-SubCell"/>
</dbReference>
<evidence type="ECO:0000313" key="6">
    <source>
        <dbReference type="EMBL" id="CAA9489751.1"/>
    </source>
</evidence>
<evidence type="ECO:0000256" key="2">
    <source>
        <dbReference type="ARBA" id="ARBA00023002"/>
    </source>
</evidence>
<dbReference type="PANTHER" id="PTHR46509:SF1">
    <property type="entry name" value="PHOSPHOADENOSINE PHOSPHOSULFATE REDUCTASE"/>
    <property type="match status" value="1"/>
</dbReference>
<keyword evidence="4" id="KW-0411">Iron-sulfur</keyword>
<feature type="binding site" evidence="4">
    <location>
        <position position="92"/>
    </location>
    <ligand>
        <name>[4Fe-4S] cluster</name>
        <dbReference type="ChEBI" id="CHEBI:49883"/>
    </ligand>
</feature>
<feature type="domain" description="Phosphoadenosine phosphosulphate reductase" evidence="5">
    <location>
        <begin position="20"/>
        <end position="180"/>
    </location>
</feature>
<evidence type="ECO:0000256" key="4">
    <source>
        <dbReference type="HAMAP-Rule" id="MF_00063"/>
    </source>
</evidence>
<organism evidence="6">
    <name type="scientific">uncultured Solirubrobacteraceae bacterium</name>
    <dbReference type="NCBI Taxonomy" id="1162706"/>
    <lineage>
        <taxon>Bacteria</taxon>
        <taxon>Bacillati</taxon>
        <taxon>Actinomycetota</taxon>
        <taxon>Thermoleophilia</taxon>
        <taxon>Solirubrobacterales</taxon>
        <taxon>Solirubrobacteraceae</taxon>
        <taxon>environmental samples</taxon>
    </lineage>
</organism>
<keyword evidence="4" id="KW-0408">Iron</keyword>
<comment type="cofactor">
    <cofactor evidence="4">
        <name>[4Fe-4S] cluster</name>
        <dbReference type="ChEBI" id="CHEBI:49883"/>
    </cofactor>
    <text evidence="4">Binds 1 [4Fe-4S] cluster per subunit.</text>
</comment>
<keyword evidence="2 4" id="KW-0560">Oxidoreductase</keyword>